<dbReference type="Gene3D" id="2.60.40.790">
    <property type="match status" value="1"/>
</dbReference>
<feature type="compositionally biased region" description="Basic and acidic residues" evidence="3">
    <location>
        <begin position="17"/>
        <end position="32"/>
    </location>
</feature>
<evidence type="ECO:0000313" key="5">
    <source>
        <dbReference type="EMBL" id="RUO24424.1"/>
    </source>
</evidence>
<sequence length="183" mass="20754">MSNKSWSESKLAPWNWNKHEEQTPALTEDKDSHPIARFHRDIDRLFADTFRALNVPDLLDHGAKNESIWGGSAILRPSLDIKEHTDSYELSVELPGVNKDDLKLNLEGNLLTISGEKKNESKSDEKGKYHRVERSYGSFSRTLTLPEDIDSKDIKAAFNEGILNIEIKRVKGKESPNSEIPIT</sequence>
<dbReference type="InterPro" id="IPR008978">
    <property type="entry name" value="HSP20-like_chaperone"/>
</dbReference>
<evidence type="ECO:0000259" key="4">
    <source>
        <dbReference type="PROSITE" id="PS01031"/>
    </source>
</evidence>
<dbReference type="CDD" id="cd06464">
    <property type="entry name" value="ACD_sHsps-like"/>
    <property type="match status" value="1"/>
</dbReference>
<evidence type="ECO:0000256" key="1">
    <source>
        <dbReference type="PROSITE-ProRule" id="PRU00285"/>
    </source>
</evidence>
<dbReference type="PANTHER" id="PTHR11527">
    <property type="entry name" value="HEAT-SHOCK PROTEIN 20 FAMILY MEMBER"/>
    <property type="match status" value="1"/>
</dbReference>
<dbReference type="Pfam" id="PF00011">
    <property type="entry name" value="HSP20"/>
    <property type="match status" value="1"/>
</dbReference>
<accession>A0A432W4R3</accession>
<dbReference type="SUPFAM" id="SSF49764">
    <property type="entry name" value="HSP20-like chaperones"/>
    <property type="match status" value="1"/>
</dbReference>
<dbReference type="AlphaFoldDB" id="A0A432W4R3"/>
<feature type="region of interest" description="Disordered" evidence="3">
    <location>
        <begin position="1"/>
        <end position="32"/>
    </location>
</feature>
<dbReference type="Proteomes" id="UP000288293">
    <property type="component" value="Unassembled WGS sequence"/>
</dbReference>
<evidence type="ECO:0000256" key="3">
    <source>
        <dbReference type="SAM" id="MobiDB-lite"/>
    </source>
</evidence>
<dbReference type="InterPro" id="IPR002068">
    <property type="entry name" value="A-crystallin/Hsp20_dom"/>
</dbReference>
<evidence type="ECO:0000313" key="6">
    <source>
        <dbReference type="Proteomes" id="UP000288293"/>
    </source>
</evidence>
<dbReference type="RefSeq" id="WP_126804127.1">
    <property type="nucleotide sequence ID" value="NZ_PIPL01000002.1"/>
</dbReference>
<name>A0A432W4R3_9GAMM</name>
<proteinExistence type="inferred from homology"/>
<feature type="domain" description="SHSP" evidence="4">
    <location>
        <begin position="70"/>
        <end position="183"/>
    </location>
</feature>
<dbReference type="EMBL" id="PIPL01000002">
    <property type="protein sequence ID" value="RUO24424.1"/>
    <property type="molecule type" value="Genomic_DNA"/>
</dbReference>
<protein>
    <submittedName>
        <fullName evidence="5">Heat-shock protein Hsp20</fullName>
    </submittedName>
</protein>
<comment type="caution">
    <text evidence="5">The sequence shown here is derived from an EMBL/GenBank/DDBJ whole genome shotgun (WGS) entry which is preliminary data.</text>
</comment>
<reference evidence="5 6" key="1">
    <citation type="journal article" date="2011" name="Front. Microbiol.">
        <title>Genomic signatures of strain selection and enhancement in Bacillus atrophaeus var. globigii, a historical biowarfare simulant.</title>
        <authorList>
            <person name="Gibbons H.S."/>
            <person name="Broomall S.M."/>
            <person name="McNew L.A."/>
            <person name="Daligault H."/>
            <person name="Chapman C."/>
            <person name="Bruce D."/>
            <person name="Karavis M."/>
            <person name="Krepps M."/>
            <person name="McGregor P.A."/>
            <person name="Hong C."/>
            <person name="Park K.H."/>
            <person name="Akmal A."/>
            <person name="Feldman A."/>
            <person name="Lin J.S."/>
            <person name="Chang W.E."/>
            <person name="Higgs B.W."/>
            <person name="Demirev P."/>
            <person name="Lindquist J."/>
            <person name="Liem A."/>
            <person name="Fochler E."/>
            <person name="Read T.D."/>
            <person name="Tapia R."/>
            <person name="Johnson S."/>
            <person name="Bishop-Lilly K.A."/>
            <person name="Detter C."/>
            <person name="Han C."/>
            <person name="Sozhamannan S."/>
            <person name="Rosenzweig C.N."/>
            <person name="Skowronski E.W."/>
        </authorList>
    </citation>
    <scope>NUCLEOTIDE SEQUENCE [LARGE SCALE GENOMIC DNA]</scope>
    <source>
        <strain evidence="5 6">MLST1</strain>
    </source>
</reference>
<comment type="similarity">
    <text evidence="1 2">Belongs to the small heat shock protein (HSP20) family.</text>
</comment>
<dbReference type="OrthoDB" id="9792695at2"/>
<keyword evidence="6" id="KW-1185">Reference proteome</keyword>
<gene>
    <name evidence="5" type="ORF">CWE09_11210</name>
</gene>
<evidence type="ECO:0000256" key="2">
    <source>
        <dbReference type="RuleBase" id="RU003616"/>
    </source>
</evidence>
<dbReference type="PROSITE" id="PS01031">
    <property type="entry name" value="SHSP"/>
    <property type="match status" value="1"/>
</dbReference>
<organism evidence="5 6">
    <name type="scientific">Aliidiomarina minuta</name>
    <dbReference type="NCBI Taxonomy" id="880057"/>
    <lineage>
        <taxon>Bacteria</taxon>
        <taxon>Pseudomonadati</taxon>
        <taxon>Pseudomonadota</taxon>
        <taxon>Gammaproteobacteria</taxon>
        <taxon>Alteromonadales</taxon>
        <taxon>Idiomarinaceae</taxon>
        <taxon>Aliidiomarina</taxon>
    </lineage>
</organism>
<dbReference type="InterPro" id="IPR031107">
    <property type="entry name" value="Small_HSP"/>
</dbReference>